<comment type="caution">
    <text evidence="1">The sequence shown here is derived from an EMBL/GenBank/DDBJ whole genome shotgun (WGS) entry which is preliminary data.</text>
</comment>
<reference evidence="1" key="1">
    <citation type="journal article" date="2022" name="bioRxiv">
        <title>Sequencing and chromosome-scale assembly of the giantPleurodeles waltlgenome.</title>
        <authorList>
            <person name="Brown T."/>
            <person name="Elewa A."/>
            <person name="Iarovenko S."/>
            <person name="Subramanian E."/>
            <person name="Araus A.J."/>
            <person name="Petzold A."/>
            <person name="Susuki M."/>
            <person name="Suzuki K.-i.T."/>
            <person name="Hayashi T."/>
            <person name="Toyoda A."/>
            <person name="Oliveira C."/>
            <person name="Osipova E."/>
            <person name="Leigh N.D."/>
            <person name="Simon A."/>
            <person name="Yun M.H."/>
        </authorList>
    </citation>
    <scope>NUCLEOTIDE SEQUENCE</scope>
    <source>
        <strain evidence="1">20211129_DDA</strain>
        <tissue evidence="1">Liver</tissue>
    </source>
</reference>
<protein>
    <submittedName>
        <fullName evidence="1">Uncharacterized protein</fullName>
    </submittedName>
</protein>
<dbReference type="EMBL" id="JANPWB010000001">
    <property type="protein sequence ID" value="KAJ1216977.1"/>
    <property type="molecule type" value="Genomic_DNA"/>
</dbReference>
<dbReference type="Proteomes" id="UP001066276">
    <property type="component" value="Chromosome 1_1"/>
</dbReference>
<dbReference type="AlphaFoldDB" id="A0AAV7WWA5"/>
<proteinExistence type="predicted"/>
<sequence>MQLQDDHSHEPVGTEAIQEEIIKFLSTLHNTTQNKDPPDLLSYFDSVQLLWLEEGHRIFLDEPFTAREVIQLINAMPGDKAPGLDDLSAAFYKEYTQILALHLFAMFEESLVAGALPHTLRY</sequence>
<keyword evidence="2" id="KW-1185">Reference proteome</keyword>
<evidence type="ECO:0000313" key="2">
    <source>
        <dbReference type="Proteomes" id="UP001066276"/>
    </source>
</evidence>
<name>A0AAV7WWA5_PLEWA</name>
<accession>A0AAV7WWA5</accession>
<organism evidence="1 2">
    <name type="scientific">Pleurodeles waltl</name>
    <name type="common">Iberian ribbed newt</name>
    <dbReference type="NCBI Taxonomy" id="8319"/>
    <lineage>
        <taxon>Eukaryota</taxon>
        <taxon>Metazoa</taxon>
        <taxon>Chordata</taxon>
        <taxon>Craniata</taxon>
        <taxon>Vertebrata</taxon>
        <taxon>Euteleostomi</taxon>
        <taxon>Amphibia</taxon>
        <taxon>Batrachia</taxon>
        <taxon>Caudata</taxon>
        <taxon>Salamandroidea</taxon>
        <taxon>Salamandridae</taxon>
        <taxon>Pleurodelinae</taxon>
        <taxon>Pleurodeles</taxon>
    </lineage>
</organism>
<evidence type="ECO:0000313" key="1">
    <source>
        <dbReference type="EMBL" id="KAJ1216977.1"/>
    </source>
</evidence>
<gene>
    <name evidence="1" type="ORF">NDU88_004575</name>
</gene>